<dbReference type="InterPro" id="IPR015590">
    <property type="entry name" value="Aldehyde_DH_dom"/>
</dbReference>
<dbReference type="GO" id="GO:0005737">
    <property type="term" value="C:cytoplasm"/>
    <property type="evidence" value="ECO:0007669"/>
    <property type="project" value="UniProtKB-SubCell"/>
</dbReference>
<evidence type="ECO:0000256" key="6">
    <source>
        <dbReference type="ARBA" id="ARBA00049024"/>
    </source>
</evidence>
<evidence type="ECO:0000256" key="4">
    <source>
        <dbReference type="ARBA" id="ARBA00022857"/>
    </source>
</evidence>
<keyword evidence="5 7" id="KW-0560">Oxidoreductase</keyword>
<keyword evidence="4 7" id="KW-0521">NADP</keyword>
<dbReference type="FunFam" id="3.40.309.10:FF:000006">
    <property type="entry name" value="Gamma-glutamyl phosphate reductase"/>
    <property type="match status" value="1"/>
</dbReference>
<dbReference type="EMBL" id="FNBS01000001">
    <property type="protein sequence ID" value="SDE99134.1"/>
    <property type="molecule type" value="Genomic_DNA"/>
</dbReference>
<organism evidence="9 10">
    <name type="scientific">Thermoanaerobacter thermohydrosulfuricus</name>
    <name type="common">Clostridium thermohydrosulfuricum</name>
    <dbReference type="NCBI Taxonomy" id="1516"/>
    <lineage>
        <taxon>Bacteria</taxon>
        <taxon>Bacillati</taxon>
        <taxon>Bacillota</taxon>
        <taxon>Clostridia</taxon>
        <taxon>Thermoanaerobacterales</taxon>
        <taxon>Thermoanaerobacteraceae</taxon>
        <taxon>Thermoanaerobacter</taxon>
    </lineage>
</organism>
<proteinExistence type="inferred from homology"/>
<dbReference type="UniPathway" id="UPA00098">
    <property type="reaction ID" value="UER00360"/>
</dbReference>
<dbReference type="HAMAP" id="MF_00412">
    <property type="entry name" value="ProA"/>
    <property type="match status" value="1"/>
</dbReference>
<dbReference type="Gene3D" id="3.40.309.10">
    <property type="entry name" value="Aldehyde Dehydrogenase, Chain A, domain 2"/>
    <property type="match status" value="1"/>
</dbReference>
<dbReference type="RefSeq" id="WP_019907648.1">
    <property type="nucleotide sequence ID" value="NZ_FNBS01000001.1"/>
</dbReference>
<comment type="subcellular location">
    <subcellularLocation>
        <location evidence="7">Cytoplasm</location>
    </subcellularLocation>
</comment>
<dbReference type="GO" id="GO:0050661">
    <property type="term" value="F:NADP binding"/>
    <property type="evidence" value="ECO:0007669"/>
    <property type="project" value="InterPro"/>
</dbReference>
<feature type="domain" description="Aldehyde dehydrogenase" evidence="8">
    <location>
        <begin position="7"/>
        <end position="284"/>
    </location>
</feature>
<dbReference type="Proteomes" id="UP000183404">
    <property type="component" value="Unassembled WGS sequence"/>
</dbReference>
<dbReference type="InterPro" id="IPR000965">
    <property type="entry name" value="GPR_dom"/>
</dbReference>
<dbReference type="CDD" id="cd07079">
    <property type="entry name" value="ALDH_F18-19_ProA-GPR"/>
    <property type="match status" value="1"/>
</dbReference>
<dbReference type="PROSITE" id="PS01223">
    <property type="entry name" value="PROA"/>
    <property type="match status" value="1"/>
</dbReference>
<evidence type="ECO:0000313" key="9">
    <source>
        <dbReference type="EMBL" id="SDE99134.1"/>
    </source>
</evidence>
<evidence type="ECO:0000256" key="5">
    <source>
        <dbReference type="ARBA" id="ARBA00023002"/>
    </source>
</evidence>
<protein>
    <recommendedName>
        <fullName evidence="7">Gamma-glutamyl phosphate reductase</fullName>
        <shortName evidence="7">GPR</shortName>
        <ecNumber evidence="7">1.2.1.41</ecNumber>
    </recommendedName>
    <alternativeName>
        <fullName evidence="7">Glutamate-5-semialdehyde dehydrogenase</fullName>
    </alternativeName>
    <alternativeName>
        <fullName evidence="7">Glutamyl-gamma-semialdehyde dehydrogenase</fullName>
        <shortName evidence="7">GSA dehydrogenase</shortName>
    </alternativeName>
</protein>
<dbReference type="GO" id="GO:0055129">
    <property type="term" value="P:L-proline biosynthetic process"/>
    <property type="evidence" value="ECO:0007669"/>
    <property type="project" value="UniProtKB-UniRule"/>
</dbReference>
<dbReference type="InterPro" id="IPR016162">
    <property type="entry name" value="Ald_DH_N"/>
</dbReference>
<evidence type="ECO:0000256" key="2">
    <source>
        <dbReference type="ARBA" id="ARBA00022605"/>
    </source>
</evidence>
<keyword evidence="3 7" id="KW-0641">Proline biosynthesis</keyword>
<evidence type="ECO:0000256" key="1">
    <source>
        <dbReference type="ARBA" id="ARBA00004985"/>
    </source>
</evidence>
<dbReference type="InterPro" id="IPR016161">
    <property type="entry name" value="Ald_DH/histidinol_DH"/>
</dbReference>
<comment type="catalytic activity">
    <reaction evidence="6 7">
        <text>L-glutamate 5-semialdehyde + phosphate + NADP(+) = L-glutamyl 5-phosphate + NADPH + H(+)</text>
        <dbReference type="Rhea" id="RHEA:19541"/>
        <dbReference type="ChEBI" id="CHEBI:15378"/>
        <dbReference type="ChEBI" id="CHEBI:43474"/>
        <dbReference type="ChEBI" id="CHEBI:57783"/>
        <dbReference type="ChEBI" id="CHEBI:58066"/>
        <dbReference type="ChEBI" id="CHEBI:58274"/>
        <dbReference type="ChEBI" id="CHEBI:58349"/>
        <dbReference type="EC" id="1.2.1.41"/>
    </reaction>
</comment>
<dbReference type="PIRSF" id="PIRSF000151">
    <property type="entry name" value="GPR"/>
    <property type="match status" value="1"/>
</dbReference>
<dbReference type="SUPFAM" id="SSF53720">
    <property type="entry name" value="ALDH-like"/>
    <property type="match status" value="1"/>
</dbReference>
<evidence type="ECO:0000256" key="3">
    <source>
        <dbReference type="ARBA" id="ARBA00022650"/>
    </source>
</evidence>
<dbReference type="NCBIfam" id="NF001221">
    <property type="entry name" value="PRK00197.1"/>
    <property type="match status" value="1"/>
</dbReference>
<name>A0A1G7HFQ1_THETY</name>
<gene>
    <name evidence="7" type="primary">proA</name>
    <name evidence="9" type="ORF">SAMN04244560_00088</name>
</gene>
<dbReference type="InterPro" id="IPR016163">
    <property type="entry name" value="Ald_DH_C"/>
</dbReference>
<dbReference type="InterPro" id="IPR012134">
    <property type="entry name" value="Glu-5-SA_DH"/>
</dbReference>
<comment type="similarity">
    <text evidence="7">Belongs to the gamma-glutamyl phosphate reductase family.</text>
</comment>
<evidence type="ECO:0000313" key="10">
    <source>
        <dbReference type="Proteomes" id="UP000183404"/>
    </source>
</evidence>
<comment type="pathway">
    <text evidence="1 7">Amino-acid biosynthesis; L-proline biosynthesis; L-glutamate 5-semialdehyde from L-glutamate: step 2/2.</text>
</comment>
<keyword evidence="7" id="KW-0963">Cytoplasm</keyword>
<dbReference type="AlphaFoldDB" id="A0A1G7HFQ1"/>
<dbReference type="PANTHER" id="PTHR11063">
    <property type="entry name" value="GLUTAMATE SEMIALDEHYDE DEHYDROGENASE"/>
    <property type="match status" value="1"/>
</dbReference>
<reference evidence="9 10" key="1">
    <citation type="submission" date="2016-10" db="EMBL/GenBank/DDBJ databases">
        <authorList>
            <person name="de Groot N.N."/>
        </authorList>
    </citation>
    <scope>NUCLEOTIDE SEQUENCE [LARGE SCALE GENOMIC DNA]</scope>
    <source>
        <strain evidence="9 10">DSM 569</strain>
    </source>
</reference>
<dbReference type="InterPro" id="IPR020593">
    <property type="entry name" value="G-glutamylP_reductase_CS"/>
</dbReference>
<keyword evidence="2 7" id="KW-0028">Amino-acid biosynthesis</keyword>
<dbReference type="NCBIfam" id="TIGR00407">
    <property type="entry name" value="proA"/>
    <property type="match status" value="1"/>
</dbReference>
<dbReference type="EC" id="1.2.1.41" evidence="7"/>
<comment type="function">
    <text evidence="7">Catalyzes the NADPH-dependent reduction of L-glutamate 5-phosphate into L-glutamate 5-semialdehyde and phosphate. The product spontaneously undergoes cyclization to form 1-pyrroline-5-carboxylate.</text>
</comment>
<accession>A0A1G7HFQ1</accession>
<evidence type="ECO:0000256" key="7">
    <source>
        <dbReference type="HAMAP-Rule" id="MF_00412"/>
    </source>
</evidence>
<dbReference type="PANTHER" id="PTHR11063:SF8">
    <property type="entry name" value="DELTA-1-PYRROLINE-5-CARBOXYLATE SYNTHASE"/>
    <property type="match status" value="1"/>
</dbReference>
<dbReference type="Gene3D" id="3.40.605.10">
    <property type="entry name" value="Aldehyde Dehydrogenase, Chain A, domain 1"/>
    <property type="match status" value="1"/>
</dbReference>
<sequence length="414" mass="45085">MEVEVKAKQAKAAARRMAVLNENTKNLALNHMADALIKDIGKILEANKKDVVEAEKRNIKASLIDRLKLDEKRVEAMAKGLREISALPDPVGSIEKMWKRPNGLQIGKMRVPIGVIGIIYESRPNVTADAAGLCLKSGNAVILRGGSDAINSNIAISSILAEAAYEAGIPEGAIQLIENTDREEVNRMMKLNGLIDLIIPRGGASLIKNVIENSTVPVIETGVGNCHIFVDETAKFNMAKDIIVNAKVQRPGVCNAVETVLVHKSIAKEFLPLMVEELSSLGVEIRGCQITKEICPQVKDATDKDWETEYLDLILAVKVVDSIEEALDHISKYSTGHSESIITENYENAMMFLKSVDSAAVYVNASTRFTDGGEFGFGAEIGISTQKMHARGPMGLKELTTYKYVILGSGQIRK</sequence>
<evidence type="ECO:0000259" key="8">
    <source>
        <dbReference type="Pfam" id="PF00171"/>
    </source>
</evidence>
<dbReference type="GO" id="GO:0004350">
    <property type="term" value="F:glutamate-5-semialdehyde dehydrogenase activity"/>
    <property type="evidence" value="ECO:0007669"/>
    <property type="project" value="UniProtKB-UniRule"/>
</dbReference>
<dbReference type="Pfam" id="PF00171">
    <property type="entry name" value="Aldedh"/>
    <property type="match status" value="1"/>
</dbReference>